<reference evidence="3" key="1">
    <citation type="submission" date="2025-08" db="UniProtKB">
        <authorList>
            <consortium name="RefSeq"/>
        </authorList>
    </citation>
    <scope>IDENTIFICATION</scope>
    <source>
        <tissue evidence="3">Gonads</tissue>
    </source>
</reference>
<feature type="compositionally biased region" description="Basic and acidic residues" evidence="1">
    <location>
        <begin position="989"/>
        <end position="1002"/>
    </location>
</feature>
<dbReference type="OMA" id="DEFPMPQ"/>
<accession>A0A1S3JEK0</accession>
<feature type="region of interest" description="Disordered" evidence="1">
    <location>
        <begin position="223"/>
        <end position="266"/>
    </location>
</feature>
<feature type="compositionally biased region" description="Basic and acidic residues" evidence="1">
    <location>
        <begin position="777"/>
        <end position="791"/>
    </location>
</feature>
<feature type="compositionally biased region" description="Basic and acidic residues" evidence="1">
    <location>
        <begin position="555"/>
        <end position="574"/>
    </location>
</feature>
<feature type="compositionally biased region" description="Polar residues" evidence="1">
    <location>
        <begin position="1097"/>
        <end position="1109"/>
    </location>
</feature>
<feature type="compositionally biased region" description="Basic and acidic residues" evidence="1">
    <location>
        <begin position="816"/>
        <end position="837"/>
    </location>
</feature>
<dbReference type="RefSeq" id="XP_013408319.1">
    <property type="nucleotide sequence ID" value="XM_013552865.1"/>
</dbReference>
<organism evidence="2 3">
    <name type="scientific">Lingula anatina</name>
    <name type="common">Brachiopod</name>
    <name type="synonym">Lingula unguis</name>
    <dbReference type="NCBI Taxonomy" id="7574"/>
    <lineage>
        <taxon>Eukaryota</taxon>
        <taxon>Metazoa</taxon>
        <taxon>Spiralia</taxon>
        <taxon>Lophotrochozoa</taxon>
        <taxon>Brachiopoda</taxon>
        <taxon>Linguliformea</taxon>
        <taxon>Lingulata</taxon>
        <taxon>Lingulida</taxon>
        <taxon>Linguloidea</taxon>
        <taxon>Lingulidae</taxon>
        <taxon>Lingula</taxon>
    </lineage>
</organism>
<dbReference type="GeneID" id="106172233"/>
<feature type="compositionally biased region" description="Basic and acidic residues" evidence="1">
    <location>
        <begin position="1133"/>
        <end position="1142"/>
    </location>
</feature>
<protein>
    <submittedName>
        <fullName evidence="3">Titin-like</fullName>
    </submittedName>
</protein>
<feature type="compositionally biased region" description="Basic and acidic residues" evidence="1">
    <location>
        <begin position="329"/>
        <end position="344"/>
    </location>
</feature>
<feature type="compositionally biased region" description="Basic and acidic residues" evidence="1">
    <location>
        <begin position="1067"/>
        <end position="1092"/>
    </location>
</feature>
<feature type="region of interest" description="Disordered" evidence="1">
    <location>
        <begin position="359"/>
        <end position="844"/>
    </location>
</feature>
<evidence type="ECO:0000313" key="2">
    <source>
        <dbReference type="Proteomes" id="UP000085678"/>
    </source>
</evidence>
<feature type="region of interest" description="Disordered" evidence="1">
    <location>
        <begin position="282"/>
        <end position="344"/>
    </location>
</feature>
<dbReference type="KEGG" id="lak:106172233"/>
<proteinExistence type="predicted"/>
<dbReference type="Proteomes" id="UP000085678">
    <property type="component" value="Unplaced"/>
</dbReference>
<keyword evidence="2" id="KW-1185">Reference proteome</keyword>
<sequence>MASVKTTTTTVRESSTTTRRYVTENRTQRHFLRRYSLPSSEIQRFHTEHLADGNSHPVEETQTCSIEYNPDTGTQTKRTKTTTRRVRRTVTQGTSPPQVQNLGRSFYVLPIGQSTSPGVFKTGLTSNLQTSLSENVQERYYTLPLQRDSTTAAPYSQGQDIFDVNIPVRLVERRMSLPSSQIIQKITETRKTYTTNISDSLSSFPKRPPETLKFQIVPIDFEDGPGLYPTPPGKPDQPNLIPVFSKSPGPTPAGTEVPPKTDTKGVDGVKVQEPLLINMKPIAEDEIFPSPQKAQWVPAEPGKKKPDASKSGQQPPDKQQETKQPPNVIEKDLKGKPEMLKESEPMRFCVEPFVHEESLPVPQKIQLGSDKPGFESDFPEPQQASLTRHCDIPKKAQQPLKKPKSGLESPASRKPDTKSPSTVSPGSGAPDYDWIPYSGHPDVPISTKSMEIPAQSFKSEVKPPQPEKGRQKPDQRAGQPVPPFDDEFPTPQRLIASFEPDEPVKGTGRPKEDHDYQRPSPKLEGQVPQVISLATFPGEPISSEEAPQSVPQEIRIIHQDGRPGHPTPRDRSHPGEQVVGVPDITERNRPQGITQKSRKRDIPSASPYDRKIEPQVVNIIHQDMSPDRYPHFGPTDKRPGPQAVNIVYQDMSPAGHPYSGPTDRKPESQPVHIIHQEDYPDGHPYSGPVDRKPGPQPGNISGPDMKAKPRGPEKAVPKLVRQPRVYEGIGQVPGQKGKGMPTPRDRKEQSYIPPGGEVLEPQQVIVVASALPLKPQDTPRKPQGDRPRPGTDGDDESPAPQKANVKNEVVTPESGIPRDRKYIPGDREPGYQKKPELNEYVESPVPQKHMVSYIDMVPEPRTLDKEKGTPQGPQSDIPVVDRRVKDDDEFPMPQRANVMYQDITPERKRLGDRQYKPQDKRPGDGENEFPTPQRANIIYQVVTPEPQNTRVKQRIPVDKGVGSDDDRFPTPQKATIAYRDFTPESGKPMGKESRPQGRKPDAGNEEYPTSQKPFVTYQYTTPNVDEQGRHQVKRPHKYTPGSEEDDEFPIPREAAVLYQDITPESSTQRDRRDVGQVRPQDDRAYGKGKPEKDDDFSTPQVATVTNQIFISEPPGRGPERFPADRLGPGEEYLPQHRQDGKRSRPQGRPSKGKRSPENDDEFPMPQKAAIFYQDVTPELPKKKARKSLHRQPRLWG</sequence>
<name>A0A1S3JEK0_LINAN</name>
<feature type="compositionally biased region" description="Basic residues" evidence="1">
    <location>
        <begin position="1182"/>
        <end position="1196"/>
    </location>
</feature>
<feature type="compositionally biased region" description="Basic and acidic residues" evidence="1">
    <location>
        <begin position="904"/>
        <end position="924"/>
    </location>
</feature>
<feature type="compositionally biased region" description="Polar residues" evidence="1">
    <location>
        <begin position="1007"/>
        <end position="1024"/>
    </location>
</feature>
<feature type="compositionally biased region" description="Basic and acidic residues" evidence="1">
    <location>
        <begin position="624"/>
        <end position="639"/>
    </location>
</feature>
<feature type="compositionally biased region" description="Basic and acidic residues" evidence="1">
    <location>
        <begin position="955"/>
        <end position="968"/>
    </location>
</feature>
<evidence type="ECO:0000256" key="1">
    <source>
        <dbReference type="SAM" id="MobiDB-lite"/>
    </source>
</evidence>
<evidence type="ECO:0000313" key="3">
    <source>
        <dbReference type="RefSeq" id="XP_013408319.1"/>
    </source>
</evidence>
<feature type="region of interest" description="Disordered" evidence="1">
    <location>
        <begin position="859"/>
        <end position="1196"/>
    </location>
</feature>
<feature type="compositionally biased region" description="Basic and acidic residues" evidence="1">
    <location>
        <begin position="705"/>
        <end position="716"/>
    </location>
</feature>
<dbReference type="InParanoid" id="A0A1S3JEK0"/>
<gene>
    <name evidence="3" type="primary">LOC106172233</name>
</gene>
<dbReference type="AlphaFoldDB" id="A0A1S3JEK0"/>
<feature type="compositionally biased region" description="Polar residues" evidence="1">
    <location>
        <begin position="310"/>
        <end position="325"/>
    </location>
</feature>
<feature type="compositionally biased region" description="Basic and acidic residues" evidence="1">
    <location>
        <begin position="459"/>
        <end position="475"/>
    </location>
</feature>